<feature type="transmembrane region" description="Helical" evidence="5">
    <location>
        <begin position="453"/>
        <end position="475"/>
    </location>
</feature>
<feature type="transmembrane region" description="Helical" evidence="5">
    <location>
        <begin position="413"/>
        <end position="432"/>
    </location>
</feature>
<keyword evidence="4" id="KW-0449">Lipoprotein</keyword>
<protein>
    <recommendedName>
        <fullName evidence="2">Dymeclin</fullName>
    </recommendedName>
</protein>
<dbReference type="PANTHER" id="PTHR12895">
    <property type="entry name" value="DYMECLIN"/>
    <property type="match status" value="1"/>
</dbReference>
<dbReference type="RefSeq" id="XP_067080027.1">
    <property type="nucleotide sequence ID" value="XM_067223926.1"/>
</dbReference>
<dbReference type="AlphaFoldDB" id="A0A1G4IA72"/>
<dbReference type="InterPro" id="IPR019142">
    <property type="entry name" value="Dymeclin"/>
</dbReference>
<comment type="caution">
    <text evidence="6">The sequence shown here is derived from an EMBL/GenBank/DDBJ whole genome shotgun (WGS) entry which is preliminary data.</text>
</comment>
<evidence type="ECO:0000256" key="1">
    <source>
        <dbReference type="ARBA" id="ARBA00010603"/>
    </source>
</evidence>
<evidence type="ECO:0000313" key="6">
    <source>
        <dbReference type="EMBL" id="SCU68969.1"/>
    </source>
</evidence>
<gene>
    <name evidence="6" type="ORF">TEOVI_000850700</name>
</gene>
<dbReference type="GO" id="GO:0005794">
    <property type="term" value="C:Golgi apparatus"/>
    <property type="evidence" value="ECO:0007669"/>
    <property type="project" value="TreeGrafter"/>
</dbReference>
<keyword evidence="7" id="KW-1185">Reference proteome</keyword>
<name>A0A1G4IA72_TRYEQ</name>
<dbReference type="PANTHER" id="PTHR12895:SF9">
    <property type="entry name" value="DYMECLIN"/>
    <property type="match status" value="1"/>
</dbReference>
<sequence length="732" mass="79669">MGGTATKESLLYFMDVARGVSPPDEKDFSSHLGRCRKELCSGAELYRTLLPIMQTLMPANAQASQVQWVVRFCLKQVEHTSCNYSQGVSDIFLTTVRAVQFVVRHACETSRGDASRLLWTIGEDLGESVHGALRVSTTGDSDTVFMNRWLSTGIGKLCIALEKFIVFVPLTVSTVEAHGEVVSLLLCMCSTALYHSTACDTNFTDPFTRLILASGDLHALVLVLLQRLMDWGEGRLPKTPVLYRCAQYSSLWTLYNMFAGGTENESITCGDHLGRHCAQLLSVLVSYGKGYRPNEALHYIASLGDSSQIQVKALLVTFNRHVLGCPALCILLYTLLHDNPTFIHTVMTAYPDEFLGVIQGVLRLSYTASSEAWASGFNSSDDDIDGGQCAIPIVEDAITPEAVASIVRRMTAFSYPFISFMTGTLVLVCSQDQVINKRMSNTIAETTFKVGRLVGRCPVIAVCIVIIVHSIARALNDGNEALAAVFIPCLANFAPFVHDIDVYTSQRLVGLLLLTLRKVQRTAEHARSGAGDCLGTLEGTTPAGGCSSADTSIQMFLRQLLALTEAVGGLLQGDCRNNYSFIYELVYQRSHLEEGAKLLSTVSCHSSEAQTALQSLLSVAKFYDEEIANSTATDSYGGALAVIRQVSQNKVVPTGPSSRLSMRTGTYAATANADVEYCTSLEMGEIPFLYEESTCSYDFFGPFLWSTLLSDAAYPGGILWATDLSTLGIFPH</sequence>
<dbReference type="GO" id="GO:0007030">
    <property type="term" value="P:Golgi organization"/>
    <property type="evidence" value="ECO:0007669"/>
    <property type="project" value="TreeGrafter"/>
</dbReference>
<evidence type="ECO:0000256" key="3">
    <source>
        <dbReference type="ARBA" id="ARBA00022707"/>
    </source>
</evidence>
<organism evidence="6 7">
    <name type="scientific">Trypanosoma equiperdum</name>
    <dbReference type="NCBI Taxonomy" id="5694"/>
    <lineage>
        <taxon>Eukaryota</taxon>
        <taxon>Discoba</taxon>
        <taxon>Euglenozoa</taxon>
        <taxon>Kinetoplastea</taxon>
        <taxon>Metakinetoplastina</taxon>
        <taxon>Trypanosomatida</taxon>
        <taxon>Trypanosomatidae</taxon>
        <taxon>Trypanosoma</taxon>
    </lineage>
</organism>
<dbReference type="VEuPathDB" id="TriTrypDB:TEOVI_000850700"/>
<keyword evidence="5" id="KW-0472">Membrane</keyword>
<keyword evidence="3" id="KW-0519">Myristate</keyword>
<reference evidence="6" key="1">
    <citation type="submission" date="2016-09" db="EMBL/GenBank/DDBJ databases">
        <authorList>
            <person name="Hebert L."/>
            <person name="Moumen B."/>
        </authorList>
    </citation>
    <scope>NUCLEOTIDE SEQUENCE [LARGE SCALE GENOMIC DNA]</scope>
    <source>
        <strain evidence="6">OVI</strain>
    </source>
</reference>
<proteinExistence type="inferred from homology"/>
<dbReference type="Proteomes" id="UP000195570">
    <property type="component" value="Unassembled WGS sequence"/>
</dbReference>
<evidence type="ECO:0000256" key="2">
    <source>
        <dbReference type="ARBA" id="ARBA00015736"/>
    </source>
</evidence>
<evidence type="ECO:0000313" key="7">
    <source>
        <dbReference type="Proteomes" id="UP000195570"/>
    </source>
</evidence>
<keyword evidence="5" id="KW-0812">Transmembrane</keyword>
<accession>A0A1G4IA72</accession>
<keyword evidence="5" id="KW-1133">Transmembrane helix</keyword>
<dbReference type="EMBL" id="CZPT02001115">
    <property type="protein sequence ID" value="SCU68969.1"/>
    <property type="molecule type" value="Genomic_DNA"/>
</dbReference>
<evidence type="ECO:0000256" key="5">
    <source>
        <dbReference type="SAM" id="Phobius"/>
    </source>
</evidence>
<comment type="similarity">
    <text evidence="1">Belongs to the dymeclin family.</text>
</comment>
<dbReference type="Pfam" id="PF09742">
    <property type="entry name" value="Dymeclin"/>
    <property type="match status" value="1"/>
</dbReference>
<dbReference type="GeneID" id="92382441"/>
<evidence type="ECO:0000256" key="4">
    <source>
        <dbReference type="ARBA" id="ARBA00023288"/>
    </source>
</evidence>